<gene>
    <name evidence="1" type="ORF">S23_38660</name>
</gene>
<proteinExistence type="predicted"/>
<accession>A0AAI8MET7</accession>
<evidence type="ECO:0000313" key="2">
    <source>
        <dbReference type="Proteomes" id="UP000007886"/>
    </source>
</evidence>
<dbReference type="RefSeq" id="WP_015686348.1">
    <property type="nucleotide sequence ID" value="NC_017082.1"/>
</dbReference>
<reference evidence="1 2" key="1">
    <citation type="journal article" date="2012" name="Microbes Environ.">
        <title>Complete genome sequence of Bradyrhizobium sp. S23321: insights into symbiosis evolution in soil oligotrophs.</title>
        <authorList>
            <person name="Okubo T."/>
            <person name="Tsukui T."/>
            <person name="Maita H."/>
            <person name="Okamoto S."/>
            <person name="Oshima K."/>
            <person name="Fujisawa T."/>
            <person name="Saito A."/>
            <person name="Futamata H."/>
            <person name="Hattori R."/>
            <person name="Shimomura Y."/>
            <person name="Haruta S."/>
            <person name="Morimoto S."/>
            <person name="Wang Y."/>
            <person name="Sakai Y."/>
            <person name="Hattori M."/>
            <person name="Aizawa S."/>
            <person name="Nagashima K.V.P."/>
            <person name="Masuda S."/>
            <person name="Hattori T."/>
            <person name="Yamashita A."/>
            <person name="Bao Z."/>
            <person name="Hayatsu M."/>
            <person name="Kajiya-Kanegae H."/>
            <person name="Yoshinaga I."/>
            <person name="Sakamoto K."/>
            <person name="Toyota K."/>
            <person name="Nakao M."/>
            <person name="Kohara M."/>
            <person name="Anda M."/>
            <person name="Niwa R."/>
            <person name="Jung-Hwan P."/>
            <person name="Sameshima-Saito R."/>
            <person name="Tokuda S."/>
            <person name="Yamamoto S."/>
            <person name="Yamamoto S."/>
            <person name="Yokoyama T."/>
            <person name="Akutsu T."/>
            <person name="Nakamura Y."/>
            <person name="Nakahira-Yanaka Y."/>
            <person name="Takada Hoshino Y."/>
            <person name="Hirakawa H."/>
            <person name="Mitsui H."/>
            <person name="Terasawa K."/>
            <person name="Itakura M."/>
            <person name="Sato S."/>
            <person name="Ikeda-Ohtsubo W."/>
            <person name="Sakakura N."/>
            <person name="Kaminuma E."/>
            <person name="Minamisawa K."/>
        </authorList>
    </citation>
    <scope>NUCLEOTIDE SEQUENCE [LARGE SCALE GENOMIC DNA]</scope>
    <source>
        <strain evidence="1 2">S23321</strain>
    </source>
</reference>
<sequence>MSRLREQQPAGRVRAVRAEVHWLDGARGFATLTVDDHAPTVLMIDGEPFVRADVCGVFVQPGAEPRYFQVKPYRVDAGLLEGV</sequence>
<dbReference type="Proteomes" id="UP000007886">
    <property type="component" value="Chromosome"/>
</dbReference>
<dbReference type="EMBL" id="AP012279">
    <property type="protein sequence ID" value="BAL77061.1"/>
    <property type="molecule type" value="Genomic_DNA"/>
</dbReference>
<dbReference type="AlphaFoldDB" id="A0AAI8MET7"/>
<name>A0AAI8MET7_9BRAD</name>
<organism evidence="1 2">
    <name type="scientific">Bradyrhizobium cosmicum</name>
    <dbReference type="NCBI Taxonomy" id="1404864"/>
    <lineage>
        <taxon>Bacteria</taxon>
        <taxon>Pseudomonadati</taxon>
        <taxon>Pseudomonadota</taxon>
        <taxon>Alphaproteobacteria</taxon>
        <taxon>Hyphomicrobiales</taxon>
        <taxon>Nitrobacteraceae</taxon>
        <taxon>Bradyrhizobium</taxon>
    </lineage>
</organism>
<evidence type="ECO:0000313" key="1">
    <source>
        <dbReference type="EMBL" id="BAL77061.1"/>
    </source>
</evidence>
<protein>
    <submittedName>
        <fullName evidence="1">Uncharacterized protein</fullName>
    </submittedName>
</protein>
<keyword evidence="2" id="KW-1185">Reference proteome</keyword>
<dbReference type="KEGG" id="brs:S23_38660"/>